<accession>A0A914Y4Z9</accession>
<dbReference type="WBParaSite" id="PSU_v2.g1431.t1">
    <property type="protein sequence ID" value="PSU_v2.g1431.t1"/>
    <property type="gene ID" value="PSU_v2.g1431"/>
</dbReference>
<protein>
    <submittedName>
        <fullName evidence="2">Uncharacterized protein</fullName>
    </submittedName>
</protein>
<evidence type="ECO:0000313" key="2">
    <source>
        <dbReference type="WBParaSite" id="PSU_v2.g1431.t1"/>
    </source>
</evidence>
<sequence length="95" mass="11171">MVELSEVFPLMSDYIELKFPSKNSEKVVNYAPDENKYEPPSNLNIYNASKYLKISGIYMQSFKFFEEYKSDIKKLLECNPILKEKVKVEAANMWT</sequence>
<name>A0A914Y4Z9_9BILA</name>
<proteinExistence type="predicted"/>
<dbReference type="Proteomes" id="UP000887577">
    <property type="component" value="Unplaced"/>
</dbReference>
<keyword evidence="1" id="KW-1185">Reference proteome</keyword>
<organism evidence="1 2">
    <name type="scientific">Panagrolaimus superbus</name>
    <dbReference type="NCBI Taxonomy" id="310955"/>
    <lineage>
        <taxon>Eukaryota</taxon>
        <taxon>Metazoa</taxon>
        <taxon>Ecdysozoa</taxon>
        <taxon>Nematoda</taxon>
        <taxon>Chromadorea</taxon>
        <taxon>Rhabditida</taxon>
        <taxon>Tylenchina</taxon>
        <taxon>Panagrolaimomorpha</taxon>
        <taxon>Panagrolaimoidea</taxon>
        <taxon>Panagrolaimidae</taxon>
        <taxon>Panagrolaimus</taxon>
    </lineage>
</organism>
<dbReference type="AlphaFoldDB" id="A0A914Y4Z9"/>
<reference evidence="2" key="1">
    <citation type="submission" date="2022-11" db="UniProtKB">
        <authorList>
            <consortium name="WormBaseParasite"/>
        </authorList>
    </citation>
    <scope>IDENTIFICATION</scope>
</reference>
<evidence type="ECO:0000313" key="1">
    <source>
        <dbReference type="Proteomes" id="UP000887577"/>
    </source>
</evidence>